<evidence type="ECO:0000313" key="8">
    <source>
        <dbReference type="Proteomes" id="UP000219994"/>
    </source>
</evidence>
<gene>
    <name evidence="7" type="ORF">B5766_02335</name>
</gene>
<protein>
    <recommendedName>
        <fullName evidence="9">ABC transporter permease</fullName>
    </recommendedName>
</protein>
<evidence type="ECO:0000256" key="1">
    <source>
        <dbReference type="ARBA" id="ARBA00004651"/>
    </source>
</evidence>
<feature type="transmembrane region" description="Helical" evidence="6">
    <location>
        <begin position="213"/>
        <end position="233"/>
    </location>
</feature>
<feature type="transmembrane region" description="Helical" evidence="6">
    <location>
        <begin position="318"/>
        <end position="337"/>
    </location>
</feature>
<keyword evidence="2" id="KW-1003">Cell membrane</keyword>
<evidence type="ECO:0000256" key="5">
    <source>
        <dbReference type="ARBA" id="ARBA00023136"/>
    </source>
</evidence>
<dbReference type="InterPro" id="IPR001851">
    <property type="entry name" value="ABC_transp_permease"/>
</dbReference>
<feature type="transmembrane region" description="Helical" evidence="6">
    <location>
        <begin position="175"/>
        <end position="193"/>
    </location>
</feature>
<dbReference type="PANTHER" id="PTHR32196">
    <property type="entry name" value="ABC TRANSPORTER PERMEASE PROTEIN YPHD-RELATED-RELATED"/>
    <property type="match status" value="1"/>
</dbReference>
<dbReference type="GO" id="GO:0005886">
    <property type="term" value="C:plasma membrane"/>
    <property type="evidence" value="ECO:0007669"/>
    <property type="project" value="UniProtKB-SubCell"/>
</dbReference>
<dbReference type="GO" id="GO:0022857">
    <property type="term" value="F:transmembrane transporter activity"/>
    <property type="evidence" value="ECO:0007669"/>
    <property type="project" value="InterPro"/>
</dbReference>
<feature type="transmembrane region" description="Helical" evidence="6">
    <location>
        <begin position="291"/>
        <end position="311"/>
    </location>
</feature>
<organism evidence="7 8">
    <name type="scientific">Candidatus Lumbricidiphila eiseniae</name>
    <dbReference type="NCBI Taxonomy" id="1969409"/>
    <lineage>
        <taxon>Bacteria</taxon>
        <taxon>Bacillati</taxon>
        <taxon>Actinomycetota</taxon>
        <taxon>Actinomycetes</taxon>
        <taxon>Micrococcales</taxon>
        <taxon>Microbacteriaceae</taxon>
        <taxon>Candidatus Lumbricidiphila</taxon>
    </lineage>
</organism>
<dbReference type="Proteomes" id="UP000219994">
    <property type="component" value="Unassembled WGS sequence"/>
</dbReference>
<feature type="transmembrane region" description="Helical" evidence="6">
    <location>
        <begin position="94"/>
        <end position="115"/>
    </location>
</feature>
<keyword evidence="3 6" id="KW-0812">Transmembrane</keyword>
<dbReference type="AlphaFoldDB" id="A0A2A6FT09"/>
<feature type="transmembrane region" description="Helical" evidence="6">
    <location>
        <begin position="145"/>
        <end position="163"/>
    </location>
</feature>
<evidence type="ECO:0000256" key="2">
    <source>
        <dbReference type="ARBA" id="ARBA00022475"/>
    </source>
</evidence>
<evidence type="ECO:0000313" key="7">
    <source>
        <dbReference type="EMBL" id="PDQ36004.1"/>
    </source>
</evidence>
<feature type="transmembrane region" description="Helical" evidence="6">
    <location>
        <begin position="261"/>
        <end position="285"/>
    </location>
</feature>
<feature type="transmembrane region" description="Helical" evidence="6">
    <location>
        <begin position="122"/>
        <end position="139"/>
    </location>
</feature>
<evidence type="ECO:0008006" key="9">
    <source>
        <dbReference type="Google" id="ProtNLM"/>
    </source>
</evidence>
<evidence type="ECO:0000256" key="4">
    <source>
        <dbReference type="ARBA" id="ARBA00022989"/>
    </source>
</evidence>
<accession>A0A2A6FT09</accession>
<evidence type="ECO:0000256" key="6">
    <source>
        <dbReference type="SAM" id="Phobius"/>
    </source>
</evidence>
<name>A0A2A6FT09_9MICO</name>
<dbReference type="CDD" id="cd06579">
    <property type="entry name" value="TM_PBP1_transp_AraH_like"/>
    <property type="match status" value="1"/>
</dbReference>
<reference evidence="8" key="1">
    <citation type="submission" date="2017-03" db="EMBL/GenBank/DDBJ databases">
        <authorList>
            <person name="Lund M.B."/>
        </authorList>
    </citation>
    <scope>NUCLEOTIDE SEQUENCE [LARGE SCALE GENOMIC DNA]</scope>
</reference>
<comment type="subcellular location">
    <subcellularLocation>
        <location evidence="1">Cell membrane</location>
        <topology evidence="1">Multi-pass membrane protein</topology>
    </subcellularLocation>
</comment>
<keyword evidence="5 6" id="KW-0472">Membrane</keyword>
<feature type="transmembrane region" description="Helical" evidence="6">
    <location>
        <begin position="68"/>
        <end position="88"/>
    </location>
</feature>
<feature type="transmembrane region" description="Helical" evidence="6">
    <location>
        <begin position="343"/>
        <end position="363"/>
    </location>
</feature>
<dbReference type="EMBL" id="NAEP01000023">
    <property type="protein sequence ID" value="PDQ36004.1"/>
    <property type="molecule type" value="Genomic_DNA"/>
</dbReference>
<evidence type="ECO:0000256" key="3">
    <source>
        <dbReference type="ARBA" id="ARBA00022692"/>
    </source>
</evidence>
<dbReference type="Pfam" id="PF02653">
    <property type="entry name" value="BPD_transp_2"/>
    <property type="match status" value="1"/>
</dbReference>
<keyword evidence="4 6" id="KW-1133">Transmembrane helix</keyword>
<sequence length="383" mass="39503">MRAGSWSTQRSSRQQASGTQTCLGRIYLPLRSSRKVHTSMATADTTKVVEADDAVSAPVRALQIGRDYGIGGFFFLLLLIFSLASPTFLSGPNLLGILTAASVVSLFALAEALVVIAGAIDLSVVPIAALVGVIVALSLNAGIPVWLAVLIGLGVGFLCGLLNASVIEFMNMSSLIATLATLTTLTGVVLLITNGKPIFGVTALAPLGQGRTLGVQNPILVMIATYALVGIVMSQTKFGNRLLAVGGNAEAARRAGVRRRFYVFAPFVACGVISAGAGIVVLGRLGSAQPTFANSILFDAITAVALAGVLLSGGRGSILKVLLGSLIVATIANGLVLLRVSSFWTYVTTGLLLAVAVWADGAVSRAIERTSLSTEHRKEAARA</sequence>
<comment type="caution">
    <text evidence="7">The sequence shown here is derived from an EMBL/GenBank/DDBJ whole genome shotgun (WGS) entry which is preliminary data.</text>
</comment>
<proteinExistence type="predicted"/>